<dbReference type="InterPro" id="IPR007371">
    <property type="entry name" value="TPK_catalytic"/>
</dbReference>
<dbReference type="InterPro" id="IPR036759">
    <property type="entry name" value="TPK_catalytic_sf"/>
</dbReference>
<dbReference type="InterPro" id="IPR053149">
    <property type="entry name" value="TPK"/>
</dbReference>
<accession>A0ABZ2XUR5</accession>
<evidence type="ECO:0000256" key="3">
    <source>
        <dbReference type="ARBA" id="ARBA00022777"/>
    </source>
</evidence>
<proteinExistence type="predicted"/>
<dbReference type="CDD" id="cd07995">
    <property type="entry name" value="TPK"/>
    <property type="match status" value="1"/>
</dbReference>
<evidence type="ECO:0000259" key="6">
    <source>
        <dbReference type="Pfam" id="PF04263"/>
    </source>
</evidence>
<dbReference type="EMBL" id="CP123584">
    <property type="protein sequence ID" value="WZK88589.1"/>
    <property type="molecule type" value="Genomic_DNA"/>
</dbReference>
<dbReference type="InterPro" id="IPR006282">
    <property type="entry name" value="Thi_PPkinase"/>
</dbReference>
<keyword evidence="8" id="KW-1185">Reference proteome</keyword>
<dbReference type="Pfam" id="PF04263">
    <property type="entry name" value="TPK_catalytic"/>
    <property type="match status" value="1"/>
</dbReference>
<dbReference type="InterPro" id="IPR036371">
    <property type="entry name" value="TPK_B1-bd_sf"/>
</dbReference>
<gene>
    <name evidence="7" type="ORF">QEZ52_18600</name>
</gene>
<keyword evidence="2" id="KW-0547">Nucleotide-binding</keyword>
<feature type="domain" description="Thiamin pyrophosphokinase catalytic" evidence="6">
    <location>
        <begin position="29"/>
        <end position="126"/>
    </location>
</feature>
<keyword evidence="3" id="KW-0418">Kinase</keyword>
<evidence type="ECO:0000313" key="8">
    <source>
        <dbReference type="Proteomes" id="UP001623232"/>
    </source>
</evidence>
<name>A0ABZ2XUR5_9RHOB</name>
<dbReference type="PANTHER" id="PTHR41299:SF1">
    <property type="entry name" value="THIAMINE PYROPHOSPHOKINASE"/>
    <property type="match status" value="1"/>
</dbReference>
<dbReference type="Gene3D" id="3.40.50.10240">
    <property type="entry name" value="Thiamin pyrophosphokinase, catalytic domain"/>
    <property type="match status" value="1"/>
</dbReference>
<dbReference type="RefSeq" id="WP_406645993.1">
    <property type="nucleotide sequence ID" value="NZ_CP123584.1"/>
</dbReference>
<dbReference type="SUPFAM" id="SSF63999">
    <property type="entry name" value="Thiamin pyrophosphokinase, catalytic domain"/>
    <property type="match status" value="1"/>
</dbReference>
<evidence type="ECO:0000313" key="7">
    <source>
        <dbReference type="EMBL" id="WZK88589.1"/>
    </source>
</evidence>
<dbReference type="NCBIfam" id="TIGR01378">
    <property type="entry name" value="thi_PPkinase"/>
    <property type="match status" value="1"/>
</dbReference>
<evidence type="ECO:0000256" key="1">
    <source>
        <dbReference type="ARBA" id="ARBA00022679"/>
    </source>
</evidence>
<dbReference type="PANTHER" id="PTHR41299">
    <property type="entry name" value="THIAMINE PYROPHOSPHOKINASE"/>
    <property type="match status" value="1"/>
</dbReference>
<evidence type="ECO:0000256" key="5">
    <source>
        <dbReference type="NCBIfam" id="TIGR01378"/>
    </source>
</evidence>
<keyword evidence="4" id="KW-0067">ATP-binding</keyword>
<reference evidence="7 8" key="1">
    <citation type="submission" date="2023-04" db="EMBL/GenBank/DDBJ databases">
        <title>Complete genome sequence of Alisedimentitalea scapharcae.</title>
        <authorList>
            <person name="Rong J.-C."/>
            <person name="Yi M.-L."/>
            <person name="Zhao Q."/>
        </authorList>
    </citation>
    <scope>NUCLEOTIDE SEQUENCE [LARGE SCALE GENOMIC DNA]</scope>
    <source>
        <strain evidence="7 8">KCTC 42119</strain>
    </source>
</reference>
<organism evidence="7 8">
    <name type="scientific">Aliisedimentitalea scapharcae</name>
    <dbReference type="NCBI Taxonomy" id="1524259"/>
    <lineage>
        <taxon>Bacteria</taxon>
        <taxon>Pseudomonadati</taxon>
        <taxon>Pseudomonadota</taxon>
        <taxon>Alphaproteobacteria</taxon>
        <taxon>Rhodobacterales</taxon>
        <taxon>Roseobacteraceae</taxon>
        <taxon>Aliisedimentitalea</taxon>
    </lineage>
</organism>
<protein>
    <recommendedName>
        <fullName evidence="5">Thiamine diphosphokinase</fullName>
        <ecNumber evidence="5">2.7.6.2</ecNumber>
    </recommendedName>
</protein>
<keyword evidence="1 7" id="KW-0808">Transferase</keyword>
<dbReference type="SUPFAM" id="SSF63862">
    <property type="entry name" value="Thiamin pyrophosphokinase, substrate-binding domain"/>
    <property type="match status" value="1"/>
</dbReference>
<sequence length="221" mass="23318">MKKPVVQSPNPVTLIGGGAVYSEDFAYALARAPDLVAADGGALAALDRGYTPLAVIGDLDSLPAAARSLLLPETVFPITEQDSTDFDKALRSISAPLVLAIGFLGRRLDHQLAAFSTLIRRSNIPCILIGELEVIFHAPADFTMELEPGSIVSLYPMARVTGRSEGLEWPIDGLQLAPDGRIGTSNRALGPVRLSVDGPGLLVIVPRSALDAVMRAIVPES</sequence>
<evidence type="ECO:0000256" key="2">
    <source>
        <dbReference type="ARBA" id="ARBA00022741"/>
    </source>
</evidence>
<dbReference type="GO" id="GO:0004788">
    <property type="term" value="F:thiamine diphosphokinase activity"/>
    <property type="evidence" value="ECO:0007669"/>
    <property type="project" value="UniProtKB-EC"/>
</dbReference>
<dbReference type="Proteomes" id="UP001623232">
    <property type="component" value="Chromosome"/>
</dbReference>
<evidence type="ECO:0000256" key="4">
    <source>
        <dbReference type="ARBA" id="ARBA00022840"/>
    </source>
</evidence>
<dbReference type="EC" id="2.7.6.2" evidence="5"/>